<gene>
    <name evidence="2" type="ORF">GUITHDRAFT_104131</name>
</gene>
<evidence type="ECO:0000313" key="2">
    <source>
        <dbReference type="EMBL" id="EKX50322.1"/>
    </source>
</evidence>
<evidence type="ECO:0000313" key="4">
    <source>
        <dbReference type="Proteomes" id="UP000011087"/>
    </source>
</evidence>
<dbReference type="Proteomes" id="UP000011087">
    <property type="component" value="Unassembled WGS sequence"/>
</dbReference>
<reference evidence="4" key="2">
    <citation type="submission" date="2012-11" db="EMBL/GenBank/DDBJ databases">
        <authorList>
            <person name="Kuo A."/>
            <person name="Curtis B.A."/>
            <person name="Tanifuji G."/>
            <person name="Burki F."/>
            <person name="Gruber A."/>
            <person name="Irimia M."/>
            <person name="Maruyama S."/>
            <person name="Arias M.C."/>
            <person name="Ball S.G."/>
            <person name="Gile G.H."/>
            <person name="Hirakawa Y."/>
            <person name="Hopkins J.F."/>
            <person name="Rensing S.A."/>
            <person name="Schmutz J."/>
            <person name="Symeonidi A."/>
            <person name="Elias M."/>
            <person name="Eveleigh R.J."/>
            <person name="Herman E.K."/>
            <person name="Klute M.J."/>
            <person name="Nakayama T."/>
            <person name="Obornik M."/>
            <person name="Reyes-Prieto A."/>
            <person name="Armbrust E.V."/>
            <person name="Aves S.J."/>
            <person name="Beiko R.G."/>
            <person name="Coutinho P."/>
            <person name="Dacks J.B."/>
            <person name="Durnford D.G."/>
            <person name="Fast N.M."/>
            <person name="Green B.R."/>
            <person name="Grisdale C."/>
            <person name="Hempe F."/>
            <person name="Henrissat B."/>
            <person name="Hoppner M.P."/>
            <person name="Ishida K.-I."/>
            <person name="Kim E."/>
            <person name="Koreny L."/>
            <person name="Kroth P.G."/>
            <person name="Liu Y."/>
            <person name="Malik S.-B."/>
            <person name="Maier U.G."/>
            <person name="McRose D."/>
            <person name="Mock T."/>
            <person name="Neilson J.A."/>
            <person name="Onodera N.T."/>
            <person name="Poole A.M."/>
            <person name="Pritham E.J."/>
            <person name="Richards T.A."/>
            <person name="Rocap G."/>
            <person name="Roy S.W."/>
            <person name="Sarai C."/>
            <person name="Schaack S."/>
            <person name="Shirato S."/>
            <person name="Slamovits C.H."/>
            <person name="Spencer D.F."/>
            <person name="Suzuki S."/>
            <person name="Worden A.Z."/>
            <person name="Zauner S."/>
            <person name="Barry K."/>
            <person name="Bell C."/>
            <person name="Bharti A.K."/>
            <person name="Crow J.A."/>
            <person name="Grimwood J."/>
            <person name="Kramer R."/>
            <person name="Lindquist E."/>
            <person name="Lucas S."/>
            <person name="Salamov A."/>
            <person name="McFadden G.I."/>
            <person name="Lane C.E."/>
            <person name="Keeling P.J."/>
            <person name="Gray M.W."/>
            <person name="Grigoriev I.V."/>
            <person name="Archibald J.M."/>
        </authorList>
    </citation>
    <scope>NUCLEOTIDE SEQUENCE</scope>
    <source>
        <strain evidence="4">CCMP2712</strain>
    </source>
</reference>
<keyword evidence="4" id="KW-1185">Reference proteome</keyword>
<dbReference type="GeneID" id="17306883"/>
<keyword evidence="1" id="KW-0175">Coiled coil</keyword>
<proteinExistence type="predicted"/>
<dbReference type="OrthoDB" id="381190at2759"/>
<reference evidence="3" key="3">
    <citation type="submission" date="2016-03" db="UniProtKB">
        <authorList>
            <consortium name="EnsemblProtists"/>
        </authorList>
    </citation>
    <scope>IDENTIFICATION</scope>
</reference>
<sequence>MLCLSCGLNGTVPVGFSSNDSFSTTAQTIDSVVKASYASYLTKGYDSSTKCLLYFKSYMCTQFLSPCVAGTSTVSSACQEACIGYWQCFNRADFAQRNSSATPTPSPISTFPISVSGAVTMPVPPSSFDETKKSKFRTAIAKACSLSVDRVTITAITSSRRQTASSTVEFAVQTADLIGGSTILASLTASSVSSALVEQGLEAGTLLVSSLSLSTPTGTEKIRYLEFECEATMTCSQYQKRSYLYRKSVATLSQVDVSMVTVVQAQDASPDLCNLKTKIQTTESLVTSTKQTISIISLNGELLRNGIPNCKTVTQVTEVTSDICLDRLKDVGYIRSIYERKDITSIASLNFNIFSGEFSLLKSLPPSQKSISAMKEHLERYSNHQLCLDLKQFQEIFEFCRNVVSSKTYEATTQKYAYKLLAVTLDARISKQGRTSEEFQNTVKTTCQFVVGQLLDNQLSKNATLLAERIEVCNRLCFKHPEALDNCVMAGNKTAYEYYRKALSSHIKNEKTICGPGGCISGMRGLMSHFRFKEIEASSQELMKDCTTTLWKWLDTTTKIRKYDVVKASLRLLEEHPKIVAKYLIECVRIPTICNTLLKWCRHVDREVRSAALSAFDAWSSHLRKYPLSRQEVEDLYVTYKDLMEESDLRCVSLSFRGRGSISSHVASYQMNVLDDFIPSCWRYWNLVLSKPDDEEQNNLMVEILPNFLISVADVILNIPKAVEDQDCSFFIGEAVRFLFQSYPSIMKIKQYLHERAWFFLYFSVKTCSTPDLNCSFLVPTALSASIESTQPGNRLLSVEQAEEQNENSSTSLINLWTCILDNTHVEWIENNVQSRQGDKNKCNIGLQEVQFDILNRLLSQTVIILNSLDLSLTIERRPGDGPDSPQSRFLSPGNHNDLRIYSKLCNLCAGVLEKLVRCSNMENLNLRAFMRSILMIAVRNPTLTGLLKILTPSIQISSRSKELKDYLQSLNELQQLARNVSDLSMQHENEEDLCCSLEFVMAIPMDLIEFSIHDRVVRLSLSVGFARETLLDRTLKFIEEWIESEQLEHISQLVEVCRLVELYLQKDRNIQQESKMNSRSRQDTRRRSRVEKNAEVHVEFARRAICILGKTSHLMWHTSVDADLRGNVNNHSALLRLTLEKGALGVFYLDKITARILEIASDFPDQKTRLIFAEILHTITCLVIGKIKSNGKKSEDKAELSVLHTFGQLYGTILTFSADIVKEIRMICSTLNEQIINWLTSDCQTLACFSVEAFDAIIEDSRSSVASTKWAVMMLEKLLEKARSQRSKRQKPEDAVITLLMNRLYGILSHPDASQRLAGSLITVDLANFLMNGNCDFGFFVKQHTIKLCTCCMIGLNFTATDYSMPKVELNIMRALAQTEKLLIQSYRVHQNEDVEEFEKFVERFMKRHCWSSYLALKISYHQITRQLELGI</sequence>
<reference evidence="2 4" key="1">
    <citation type="journal article" date="2012" name="Nature">
        <title>Algal genomes reveal evolutionary mosaicism and the fate of nucleomorphs.</title>
        <authorList>
            <consortium name="DOE Joint Genome Institute"/>
            <person name="Curtis B.A."/>
            <person name="Tanifuji G."/>
            <person name="Burki F."/>
            <person name="Gruber A."/>
            <person name="Irimia M."/>
            <person name="Maruyama S."/>
            <person name="Arias M.C."/>
            <person name="Ball S.G."/>
            <person name="Gile G.H."/>
            <person name="Hirakawa Y."/>
            <person name="Hopkins J.F."/>
            <person name="Kuo A."/>
            <person name="Rensing S.A."/>
            <person name="Schmutz J."/>
            <person name="Symeonidi A."/>
            <person name="Elias M."/>
            <person name="Eveleigh R.J."/>
            <person name="Herman E.K."/>
            <person name="Klute M.J."/>
            <person name="Nakayama T."/>
            <person name="Obornik M."/>
            <person name="Reyes-Prieto A."/>
            <person name="Armbrust E.V."/>
            <person name="Aves S.J."/>
            <person name="Beiko R.G."/>
            <person name="Coutinho P."/>
            <person name="Dacks J.B."/>
            <person name="Durnford D.G."/>
            <person name="Fast N.M."/>
            <person name="Green B.R."/>
            <person name="Grisdale C.J."/>
            <person name="Hempel F."/>
            <person name="Henrissat B."/>
            <person name="Hoppner M.P."/>
            <person name="Ishida K."/>
            <person name="Kim E."/>
            <person name="Koreny L."/>
            <person name="Kroth P.G."/>
            <person name="Liu Y."/>
            <person name="Malik S.B."/>
            <person name="Maier U.G."/>
            <person name="McRose D."/>
            <person name="Mock T."/>
            <person name="Neilson J.A."/>
            <person name="Onodera N.T."/>
            <person name="Poole A.M."/>
            <person name="Pritham E.J."/>
            <person name="Richards T.A."/>
            <person name="Rocap G."/>
            <person name="Roy S.W."/>
            <person name="Sarai C."/>
            <person name="Schaack S."/>
            <person name="Shirato S."/>
            <person name="Slamovits C.H."/>
            <person name="Spencer D.F."/>
            <person name="Suzuki S."/>
            <person name="Worden A.Z."/>
            <person name="Zauner S."/>
            <person name="Barry K."/>
            <person name="Bell C."/>
            <person name="Bharti A.K."/>
            <person name="Crow J.A."/>
            <person name="Grimwood J."/>
            <person name="Kramer R."/>
            <person name="Lindquist E."/>
            <person name="Lucas S."/>
            <person name="Salamov A."/>
            <person name="McFadden G.I."/>
            <person name="Lane C.E."/>
            <person name="Keeling P.J."/>
            <person name="Gray M.W."/>
            <person name="Grigoriev I.V."/>
            <person name="Archibald J.M."/>
        </authorList>
    </citation>
    <scope>NUCLEOTIDE SEQUENCE</scope>
    <source>
        <strain evidence="2 4">CCMP2712</strain>
    </source>
</reference>
<dbReference type="EnsemblProtists" id="EKX50322">
    <property type="protein sequence ID" value="EKX50322"/>
    <property type="gene ID" value="GUITHDRAFT_104131"/>
</dbReference>
<dbReference type="RefSeq" id="XP_005837302.1">
    <property type="nucleotide sequence ID" value="XM_005837245.1"/>
</dbReference>
<dbReference type="InterPro" id="IPR016024">
    <property type="entry name" value="ARM-type_fold"/>
</dbReference>
<dbReference type="STRING" id="905079.L1JPG2"/>
<dbReference type="EMBL" id="JH992979">
    <property type="protein sequence ID" value="EKX50322.1"/>
    <property type="molecule type" value="Genomic_DNA"/>
</dbReference>
<dbReference type="KEGG" id="gtt:GUITHDRAFT_104131"/>
<dbReference type="SUPFAM" id="SSF48371">
    <property type="entry name" value="ARM repeat"/>
    <property type="match status" value="1"/>
</dbReference>
<accession>L1JPG2</accession>
<evidence type="ECO:0000256" key="1">
    <source>
        <dbReference type="SAM" id="Coils"/>
    </source>
</evidence>
<organism evidence="2">
    <name type="scientific">Guillardia theta (strain CCMP2712)</name>
    <name type="common">Cryptophyte</name>
    <dbReference type="NCBI Taxonomy" id="905079"/>
    <lineage>
        <taxon>Eukaryota</taxon>
        <taxon>Cryptophyceae</taxon>
        <taxon>Pyrenomonadales</taxon>
        <taxon>Geminigeraceae</taxon>
        <taxon>Guillardia</taxon>
    </lineage>
</organism>
<evidence type="ECO:0000313" key="3">
    <source>
        <dbReference type="EnsemblProtists" id="EKX50322"/>
    </source>
</evidence>
<name>L1JPG2_GUITC</name>
<protein>
    <submittedName>
        <fullName evidence="2 3">Uncharacterized protein</fullName>
    </submittedName>
</protein>
<feature type="coiled-coil region" evidence="1">
    <location>
        <begin position="964"/>
        <end position="994"/>
    </location>
</feature>
<dbReference type="eggNOG" id="KOG0891">
    <property type="taxonomic scope" value="Eukaryota"/>
</dbReference>
<dbReference type="PaxDb" id="55529-EKX50322"/>
<dbReference type="HOGENOM" id="CLU_252338_0_0_1"/>